<keyword evidence="3" id="KW-0479">Metal-binding</keyword>
<evidence type="ECO:0000313" key="12">
    <source>
        <dbReference type="Proteomes" id="UP000001646"/>
    </source>
</evidence>
<evidence type="ECO:0000256" key="5">
    <source>
        <dbReference type="ARBA" id="ARBA00022833"/>
    </source>
</evidence>
<reference evidence="11" key="3">
    <citation type="submission" date="2025-09" db="UniProtKB">
        <authorList>
            <consortium name="Ensembl"/>
        </authorList>
    </citation>
    <scope>IDENTIFICATION</scope>
</reference>
<dbReference type="CDD" id="cd13738">
    <property type="entry name" value="SPRY_PRY_TRIM14"/>
    <property type="match status" value="1"/>
</dbReference>
<dbReference type="PANTHER" id="PTHR25465:SF11">
    <property type="entry name" value="TRIPARTITE MOTIF CONTAINING 14"/>
    <property type="match status" value="1"/>
</dbReference>
<dbReference type="GeneTree" id="ENSGT00940000161010"/>
<keyword evidence="12" id="KW-1185">Reference proteome</keyword>
<dbReference type="InterPro" id="IPR003879">
    <property type="entry name" value="Butyrophylin_SPRY"/>
</dbReference>
<dbReference type="Pfam" id="PF00643">
    <property type="entry name" value="zf-B_box"/>
    <property type="match status" value="1"/>
</dbReference>
<dbReference type="PRINTS" id="PR01407">
    <property type="entry name" value="BUTYPHLNCDUF"/>
</dbReference>
<dbReference type="PANTHER" id="PTHR25465">
    <property type="entry name" value="B-BOX DOMAIN CONTAINING"/>
    <property type="match status" value="1"/>
</dbReference>
<evidence type="ECO:0000256" key="6">
    <source>
        <dbReference type="ARBA" id="ARBA00034460"/>
    </source>
</evidence>
<dbReference type="GO" id="GO:0008270">
    <property type="term" value="F:zinc ion binding"/>
    <property type="evidence" value="ECO:0007669"/>
    <property type="project" value="UniProtKB-KW"/>
</dbReference>
<organism evidence="11 12">
    <name type="scientific">Anolis carolinensis</name>
    <name type="common">Green anole</name>
    <name type="synonym">American chameleon</name>
    <dbReference type="NCBI Taxonomy" id="28377"/>
    <lineage>
        <taxon>Eukaryota</taxon>
        <taxon>Metazoa</taxon>
        <taxon>Chordata</taxon>
        <taxon>Craniata</taxon>
        <taxon>Vertebrata</taxon>
        <taxon>Euteleostomi</taxon>
        <taxon>Lepidosauria</taxon>
        <taxon>Squamata</taxon>
        <taxon>Bifurcata</taxon>
        <taxon>Unidentata</taxon>
        <taxon>Episquamata</taxon>
        <taxon>Toxicofera</taxon>
        <taxon>Iguania</taxon>
        <taxon>Dactyloidae</taxon>
        <taxon>Anolis</taxon>
    </lineage>
</organism>
<dbReference type="SMART" id="SM00449">
    <property type="entry name" value="SPRY"/>
    <property type="match status" value="1"/>
</dbReference>
<dbReference type="SMART" id="SM00589">
    <property type="entry name" value="PRY"/>
    <property type="match status" value="1"/>
</dbReference>
<keyword evidence="2" id="KW-0528">Neurotoxin</keyword>
<dbReference type="InterPro" id="IPR006574">
    <property type="entry name" value="PRY"/>
</dbReference>
<evidence type="ECO:0000256" key="8">
    <source>
        <dbReference type="SAM" id="MobiDB-lite"/>
    </source>
</evidence>
<dbReference type="Gene3D" id="4.10.830.40">
    <property type="match status" value="1"/>
</dbReference>
<dbReference type="Gene3D" id="3.30.160.60">
    <property type="entry name" value="Classic Zinc Finger"/>
    <property type="match status" value="1"/>
</dbReference>
<feature type="region of interest" description="Disordered" evidence="8">
    <location>
        <begin position="1"/>
        <end position="23"/>
    </location>
</feature>
<dbReference type="InterPro" id="IPR051051">
    <property type="entry name" value="E3_ubiq-ligase_TRIM/RNF"/>
</dbReference>
<evidence type="ECO:0008006" key="13">
    <source>
        <dbReference type="Google" id="ProtNLM"/>
    </source>
</evidence>
<dbReference type="CTD" id="9830"/>
<dbReference type="SUPFAM" id="SSF57845">
    <property type="entry name" value="B-box zinc-binding domain"/>
    <property type="match status" value="1"/>
</dbReference>
<dbReference type="InterPro" id="IPR013320">
    <property type="entry name" value="ConA-like_dom_sf"/>
</dbReference>
<dbReference type="KEGG" id="acs:100554959"/>
<reference evidence="11" key="2">
    <citation type="submission" date="2025-08" db="UniProtKB">
        <authorList>
            <consortium name="Ensembl"/>
        </authorList>
    </citation>
    <scope>IDENTIFICATION</scope>
</reference>
<keyword evidence="4 7" id="KW-0863">Zinc-finger</keyword>
<evidence type="ECO:0000256" key="2">
    <source>
        <dbReference type="ARBA" id="ARBA00022699"/>
    </source>
</evidence>
<evidence type="ECO:0000259" key="10">
    <source>
        <dbReference type="PROSITE" id="PS50188"/>
    </source>
</evidence>
<dbReference type="Proteomes" id="UP000001646">
    <property type="component" value="Unplaced"/>
</dbReference>
<keyword evidence="2" id="KW-0800">Toxin</keyword>
<evidence type="ECO:0000256" key="7">
    <source>
        <dbReference type="PROSITE-ProRule" id="PRU00024"/>
    </source>
</evidence>
<dbReference type="InterPro" id="IPR043136">
    <property type="entry name" value="B30.2/SPRY_sf"/>
</dbReference>
<dbReference type="SMART" id="SM00336">
    <property type="entry name" value="BBOX"/>
    <property type="match status" value="1"/>
</dbReference>
<evidence type="ECO:0000256" key="1">
    <source>
        <dbReference type="ARBA" id="ARBA00009651"/>
    </source>
</evidence>
<protein>
    <recommendedName>
        <fullName evidence="13">Tripartite motif containing 14</fullName>
    </recommendedName>
</protein>
<dbReference type="Ensembl" id="ENSACAT00000002093.4">
    <property type="protein sequence ID" value="ENSACAP00000002042.4"/>
    <property type="gene ID" value="ENSACAG00000002113.4"/>
</dbReference>
<dbReference type="OrthoDB" id="6105938at2759"/>
<dbReference type="GeneID" id="100554959"/>
<dbReference type="CDD" id="cd19768">
    <property type="entry name" value="Bbox2_TRIM14"/>
    <property type="match status" value="1"/>
</dbReference>
<sequence length="514" mass="58705">MAQRGESQDGAALLPPFSSSSSEGDTCGLCAPDEPRAAAWRCFTCLRSFCEPHARLSHGGVDGEPGPAFRGHRLRPVGITEEEEDLEALRDLERLCADHVGRPVELFCVECGCCVCALCPAVGAHQGHGVQLLAQAAQSKREIMASCLKQLVLKQQQEKDNTKHIEEATNALKAQALASRTWLMGKFTELRLLFDEEEALTKRYIDEKVQQTLRAYEEQSEACKGQVETINSFVDRIRQIQLQPDPLLLLKEYSMIEKDMLKQRIPAEQLAPVPVSFEHITNHFKRFLETIQSIFQKPLKARLREDVFSSLDSTLKKEPGTLLKVNSCIDRSLFLKHARTPTLEMNSLHPRLTLSEDRLSVSYCWRRKFYPSNPQRFDKLWQVLSRDSFSAGSHYWEVDLFQAEQGWWIGAAYPSIKRKGDSELCRLGCNRASWCIKRFELEYWAFHDGERIPIRTQNDPYRVGVFLDYEAGVLSFYNVTDGMAHLHTFHAKFTEPIYPAVRVWEGTITIYKIT</sequence>
<evidence type="ECO:0000256" key="3">
    <source>
        <dbReference type="ARBA" id="ARBA00022723"/>
    </source>
</evidence>
<dbReference type="STRING" id="28377.ENSACAP00000002042"/>
<feature type="domain" description="B box-type" evidence="9">
    <location>
        <begin position="91"/>
        <end position="133"/>
    </location>
</feature>
<dbReference type="InterPro" id="IPR001870">
    <property type="entry name" value="B30.2/SPRY"/>
</dbReference>
<dbReference type="InterPro" id="IPR000315">
    <property type="entry name" value="Znf_B-box"/>
</dbReference>
<dbReference type="Pfam" id="PF13765">
    <property type="entry name" value="PRY"/>
    <property type="match status" value="1"/>
</dbReference>
<dbReference type="HOGENOM" id="CLU_013137_1_0_1"/>
<keyword evidence="5" id="KW-0862">Zinc</keyword>
<accession>H9G5Y3</accession>
<gene>
    <name evidence="11" type="primary">trim14</name>
</gene>
<dbReference type="PROSITE" id="PS50119">
    <property type="entry name" value="ZF_BBOX"/>
    <property type="match status" value="1"/>
</dbReference>
<reference evidence="11" key="1">
    <citation type="submission" date="2009-12" db="EMBL/GenBank/DDBJ databases">
        <title>The Genome Sequence of Anolis carolinensis (Green Anole Lizard).</title>
        <authorList>
            <consortium name="The Genome Sequencing Platform"/>
            <person name="Di Palma F."/>
            <person name="Alfoldi J."/>
            <person name="Heiman D."/>
            <person name="Young S."/>
            <person name="Grabherr M."/>
            <person name="Johnson J."/>
            <person name="Lander E.S."/>
            <person name="Lindblad-Toh K."/>
        </authorList>
    </citation>
    <scope>NUCLEOTIDE SEQUENCE [LARGE SCALE GENOMIC DNA]</scope>
    <source>
        <strain evidence="11">JBL SC #1</strain>
    </source>
</reference>
<comment type="function">
    <text evidence="6">Neurotoxin that produces dose-dependent hypolocomotion and hyperalgesia in mice. May directly act on the central nervous system, as it is 6500-fold more potent when administered intracerebroventricularly than intraperitoneal.</text>
</comment>
<evidence type="ECO:0000259" key="9">
    <source>
        <dbReference type="PROSITE" id="PS50119"/>
    </source>
</evidence>
<dbReference type="Bgee" id="ENSACAG00000002113">
    <property type="expression patterns" value="Expressed in lung"/>
</dbReference>
<evidence type="ECO:0000256" key="4">
    <source>
        <dbReference type="ARBA" id="ARBA00022771"/>
    </source>
</evidence>
<evidence type="ECO:0000313" key="11">
    <source>
        <dbReference type="Ensembl" id="ENSACAP00000002042.4"/>
    </source>
</evidence>
<dbReference type="FunCoup" id="H9G5Y3">
    <property type="interactions" value="23"/>
</dbReference>
<dbReference type="GO" id="GO:0005737">
    <property type="term" value="C:cytoplasm"/>
    <property type="evidence" value="ECO:0007669"/>
    <property type="project" value="UniProtKB-ARBA"/>
</dbReference>
<feature type="domain" description="B30.2/SPRY" evidence="10">
    <location>
        <begin position="321"/>
        <end position="514"/>
    </location>
</feature>
<dbReference type="GO" id="GO:0045087">
    <property type="term" value="P:innate immune response"/>
    <property type="evidence" value="ECO:0007669"/>
    <property type="project" value="InterPro"/>
</dbReference>
<comment type="similarity">
    <text evidence="1">Belongs to the ohanin/vespryn family.</text>
</comment>
<dbReference type="RefSeq" id="XP_008112832.1">
    <property type="nucleotide sequence ID" value="XM_008114625.3"/>
</dbReference>
<dbReference type="eggNOG" id="ENOG502QTZS">
    <property type="taxonomic scope" value="Eukaryota"/>
</dbReference>
<dbReference type="InParanoid" id="H9G5Y3"/>
<proteinExistence type="inferred from homology"/>
<dbReference type="AlphaFoldDB" id="H9G5Y3"/>
<dbReference type="InterPro" id="IPR003877">
    <property type="entry name" value="SPRY_dom"/>
</dbReference>
<dbReference type="InterPro" id="IPR044116">
    <property type="entry name" value="SPRY_PRY_TRIM14"/>
</dbReference>
<dbReference type="PROSITE" id="PS50188">
    <property type="entry name" value="B302_SPRY"/>
    <property type="match status" value="1"/>
</dbReference>
<dbReference type="Gene3D" id="2.60.120.920">
    <property type="match status" value="1"/>
</dbReference>
<dbReference type="Pfam" id="PF00622">
    <property type="entry name" value="SPRY"/>
    <property type="match status" value="1"/>
</dbReference>
<name>H9G5Y3_ANOCA</name>
<dbReference type="SUPFAM" id="SSF49899">
    <property type="entry name" value="Concanavalin A-like lectins/glucanases"/>
    <property type="match status" value="1"/>
</dbReference>